<dbReference type="OrthoDB" id="43744at2759"/>
<dbReference type="PANTHER" id="PTHR32161">
    <property type="entry name" value="DPP6 N-TERMINAL DOMAIN-LIKE PROTEIN"/>
    <property type="match status" value="1"/>
</dbReference>
<keyword evidence="2" id="KW-1185">Reference proteome</keyword>
<dbReference type="Pfam" id="PF07676">
    <property type="entry name" value="PD40"/>
    <property type="match status" value="3"/>
</dbReference>
<gene>
    <name evidence="3" type="primary">LOC111315660</name>
</gene>
<dbReference type="InterPro" id="IPR011659">
    <property type="entry name" value="WD40"/>
</dbReference>
<feature type="chain" id="PRO_5028080383" evidence="1">
    <location>
        <begin position="22"/>
        <end position="709"/>
    </location>
</feature>
<evidence type="ECO:0000256" key="1">
    <source>
        <dbReference type="SAM" id="SignalP"/>
    </source>
</evidence>
<dbReference type="SUPFAM" id="SSF69304">
    <property type="entry name" value="Tricorn protease N-terminal domain"/>
    <property type="match status" value="1"/>
</dbReference>
<dbReference type="InterPro" id="IPR011042">
    <property type="entry name" value="6-blade_b-propeller_TolB-like"/>
</dbReference>
<evidence type="ECO:0000313" key="3">
    <source>
        <dbReference type="RefSeq" id="XP_022773290.1"/>
    </source>
</evidence>
<dbReference type="AlphaFoldDB" id="A0A6P6B8B3"/>
<dbReference type="KEGG" id="dzi:111315660"/>
<name>A0A6P6B8B3_DURZI</name>
<evidence type="ECO:0000313" key="2">
    <source>
        <dbReference type="Proteomes" id="UP000515121"/>
    </source>
</evidence>
<sequence length="709" mass="78932">MKPRALFSFLLHFFFAFLCTAADLEALKGNSIVFTSYGRSNYAWDIFTLSTLEPPNPSNELQITDGESVNFNGHFPSSTSSSILLHLHDRNLFQHPGLQAPPPLQLIYVTERNGMSNIYYDALYYGEHRNTRSRSALEIPVRVQAPLLGLEESKNRISMKDRPSLSGEHLIYVSTHEDPGEPRASWAAVYLTQLGTGLTRRLTPYGIADFSPAVSPSGVWTAVASYGSKGWEGEVRELSTDIYVFLTRDGTHRVKVVDHGGWPCWVDDSTLYFHRRSEDQWISVYRATFPKDKPVSTDSVTIQRVTPPGLHAFTPATSPGNHKFIAVATRRPNSNFRHIELFDLVKKEFVELTRHVSPTTHHLNPFISPDSARVGYHKCRGESNGGKTPQLLLENVQSPVPNLSLFRVDGSFPSFSPAGDRIAYVDFPGVYVVNRDGSNLRQVFPMNAFATAWDPVRKGIVYTSAGPQFSSESTEVDIVSINVDDADQSNFKRLTIDGKNNAFPSPSPDGKWIVFRSGRTGHKNLYIMDAINGESGGLQRLTDGPWTDTMCNWSPDGDWIAFASDRDNPGSGSFELYLIHPNGTGLRRLVKSGSAGRANHPSFRPDGKLIVFTTDYAGISAEPISTPHQYQPYGEIFTIKLDGSDMKRLTHNSYEDGTPTWAPLYINPVDVERPKKPQCAFEDCHWLNEMPDRGTKVEPLGLAKPQCGA</sequence>
<reference evidence="3" key="1">
    <citation type="submission" date="2025-08" db="UniProtKB">
        <authorList>
            <consortium name="RefSeq"/>
        </authorList>
    </citation>
    <scope>IDENTIFICATION</scope>
    <source>
        <tissue evidence="3">Fruit stalk</tissue>
    </source>
</reference>
<organism evidence="2 3">
    <name type="scientific">Durio zibethinus</name>
    <name type="common">Durian</name>
    <dbReference type="NCBI Taxonomy" id="66656"/>
    <lineage>
        <taxon>Eukaryota</taxon>
        <taxon>Viridiplantae</taxon>
        <taxon>Streptophyta</taxon>
        <taxon>Embryophyta</taxon>
        <taxon>Tracheophyta</taxon>
        <taxon>Spermatophyta</taxon>
        <taxon>Magnoliopsida</taxon>
        <taxon>eudicotyledons</taxon>
        <taxon>Gunneridae</taxon>
        <taxon>Pentapetalae</taxon>
        <taxon>rosids</taxon>
        <taxon>malvids</taxon>
        <taxon>Malvales</taxon>
        <taxon>Malvaceae</taxon>
        <taxon>Helicteroideae</taxon>
        <taxon>Durio</taxon>
    </lineage>
</organism>
<dbReference type="RefSeq" id="XP_022773290.1">
    <property type="nucleotide sequence ID" value="XM_022917555.1"/>
</dbReference>
<dbReference type="PANTHER" id="PTHR32161:SF8">
    <property type="entry name" value="DPP6 N-TERMINAL DOMAIN-LIKE PROTEIN"/>
    <property type="match status" value="1"/>
</dbReference>
<dbReference type="Gene3D" id="2.120.10.30">
    <property type="entry name" value="TolB, C-terminal domain"/>
    <property type="match status" value="3"/>
</dbReference>
<dbReference type="Proteomes" id="UP000515121">
    <property type="component" value="Unplaced"/>
</dbReference>
<dbReference type="SUPFAM" id="SSF82171">
    <property type="entry name" value="DPP6 N-terminal domain-like"/>
    <property type="match status" value="1"/>
</dbReference>
<keyword evidence="1" id="KW-0732">Signal</keyword>
<protein>
    <submittedName>
        <fullName evidence="3">Uncharacterized protein LOC111315660</fullName>
    </submittedName>
</protein>
<dbReference type="FunFam" id="2.120.10.30:FF:000243">
    <property type="entry name" value="DPP6 amino-terminal domain protein"/>
    <property type="match status" value="1"/>
</dbReference>
<proteinExistence type="predicted"/>
<dbReference type="GeneID" id="111315660"/>
<feature type="signal peptide" evidence="1">
    <location>
        <begin position="1"/>
        <end position="21"/>
    </location>
</feature>
<accession>A0A6P6B8B3</accession>